<evidence type="ECO:0000259" key="2">
    <source>
        <dbReference type="Pfam" id="PF13476"/>
    </source>
</evidence>
<dbReference type="InterPro" id="IPR038729">
    <property type="entry name" value="Rad50/SbcC_AAA"/>
</dbReference>
<dbReference type="EMBL" id="BPQP01000100">
    <property type="protein sequence ID" value="GJD97683.1"/>
    <property type="molecule type" value="Genomic_DNA"/>
</dbReference>
<organism evidence="3 4">
    <name type="scientific">Methylobacterium iners</name>
    <dbReference type="NCBI Taxonomy" id="418707"/>
    <lineage>
        <taxon>Bacteria</taxon>
        <taxon>Pseudomonadati</taxon>
        <taxon>Pseudomonadota</taxon>
        <taxon>Alphaproteobacteria</taxon>
        <taxon>Hyphomicrobiales</taxon>
        <taxon>Methylobacteriaceae</taxon>
        <taxon>Methylobacterium</taxon>
    </lineage>
</organism>
<feature type="domain" description="Rad50/SbcC-type AAA" evidence="2">
    <location>
        <begin position="31"/>
        <end position="77"/>
    </location>
</feature>
<evidence type="ECO:0000259" key="1">
    <source>
        <dbReference type="Pfam" id="PF13304"/>
    </source>
</evidence>
<proteinExistence type="predicted"/>
<dbReference type="InterPro" id="IPR027417">
    <property type="entry name" value="P-loop_NTPase"/>
</dbReference>
<dbReference type="InterPro" id="IPR003959">
    <property type="entry name" value="ATPase_AAA_core"/>
</dbReference>
<feature type="domain" description="ATPase AAA-type core" evidence="1">
    <location>
        <begin position="295"/>
        <end position="374"/>
    </location>
</feature>
<dbReference type="PANTHER" id="PTHR43581">
    <property type="entry name" value="ATP/GTP PHOSPHATASE"/>
    <property type="match status" value="1"/>
</dbReference>
<evidence type="ECO:0000313" key="3">
    <source>
        <dbReference type="EMBL" id="GJD97683.1"/>
    </source>
</evidence>
<accession>A0ABQ4S7A2</accession>
<dbReference type="SUPFAM" id="SSF52540">
    <property type="entry name" value="P-loop containing nucleoside triphosphate hydrolases"/>
    <property type="match status" value="1"/>
</dbReference>
<comment type="caution">
    <text evidence="3">The sequence shown here is derived from an EMBL/GenBank/DDBJ whole genome shotgun (WGS) entry which is preliminary data.</text>
</comment>
<evidence type="ECO:0000313" key="4">
    <source>
        <dbReference type="Proteomes" id="UP001055125"/>
    </source>
</evidence>
<name>A0ABQ4S7A2_9HYPH</name>
<keyword evidence="4" id="KW-1185">Reference proteome</keyword>
<dbReference type="Proteomes" id="UP001055125">
    <property type="component" value="Unassembled WGS sequence"/>
</dbReference>
<dbReference type="InterPro" id="IPR051396">
    <property type="entry name" value="Bact_Antivir_Def_Nuclease"/>
</dbReference>
<gene>
    <name evidence="3" type="ORF">OCOJLMKI_4916</name>
</gene>
<protein>
    <recommendedName>
        <fullName evidence="5">ATPase AAA-type core domain-containing protein</fullName>
    </recommendedName>
</protein>
<reference evidence="3" key="1">
    <citation type="journal article" date="2021" name="Front. Microbiol.">
        <title>Comprehensive Comparative Genomics and Phenotyping of Methylobacterium Species.</title>
        <authorList>
            <person name="Alessa O."/>
            <person name="Ogura Y."/>
            <person name="Fujitani Y."/>
            <person name="Takami H."/>
            <person name="Hayashi T."/>
            <person name="Sahin N."/>
            <person name="Tani A."/>
        </authorList>
    </citation>
    <scope>NUCLEOTIDE SEQUENCE</scope>
    <source>
        <strain evidence="3">DSM 19015</strain>
    </source>
</reference>
<sequence>MKHRKWLDLHAQAGHPAAMRKPPPDRLHFCSLTLENVRAFGAEQTLDLSDAKGRPAKWNLIIGQNGVGKTTIMQALARMRPIPSLLQEFVDNTETKARDILEEAPRASAALVKGGDFGDPLWTQAELSQHENDEIFRFLRSPGDVVGQISATFAGPKGVKVEVGMTCEGNGEELTNVEFKQFRHELSSEGPLVIGYGASRHIGHANAAMIEGRDPTDSLFSEKFDLFDAEELLARLHYASLASGTKKDVQRLQVVKDAVADLVPDLVVRDIDIRGPHVPGRSRANTGVQVTTPSAKLPLASLSLGAQTMFAWTVDLAWRMINAYPLSGKPLHQSAIVLMDEIDLHLHPKWQRSLRGHLERHFPNIQFIATTHSPITAQETLAAGGKVAVVRWCGEESVIDNDPIAPREWRFDQVLTSELFGFETSRGPEAERLLKERRSLLRKRRLSDTDKVRLRELDEYEASLPTAATVEDQEFEDWLLKLGRLEGTIAPDDD</sequence>
<dbReference type="Pfam" id="PF13304">
    <property type="entry name" value="AAA_21"/>
    <property type="match status" value="1"/>
</dbReference>
<dbReference type="CDD" id="cd00267">
    <property type="entry name" value="ABC_ATPase"/>
    <property type="match status" value="1"/>
</dbReference>
<reference evidence="3" key="2">
    <citation type="submission" date="2021-08" db="EMBL/GenBank/DDBJ databases">
        <authorList>
            <person name="Tani A."/>
            <person name="Ola A."/>
            <person name="Ogura Y."/>
            <person name="Katsura K."/>
            <person name="Hayashi T."/>
        </authorList>
    </citation>
    <scope>NUCLEOTIDE SEQUENCE</scope>
    <source>
        <strain evidence="3">DSM 19015</strain>
    </source>
</reference>
<dbReference type="RefSeq" id="WP_238246738.1">
    <property type="nucleotide sequence ID" value="NZ_BPQP01000100.1"/>
</dbReference>
<dbReference type="PANTHER" id="PTHR43581:SF2">
    <property type="entry name" value="EXCINUCLEASE ATPASE SUBUNIT"/>
    <property type="match status" value="1"/>
</dbReference>
<dbReference type="Gene3D" id="3.40.50.300">
    <property type="entry name" value="P-loop containing nucleotide triphosphate hydrolases"/>
    <property type="match status" value="2"/>
</dbReference>
<dbReference type="Pfam" id="PF13476">
    <property type="entry name" value="AAA_23"/>
    <property type="match status" value="1"/>
</dbReference>
<evidence type="ECO:0008006" key="5">
    <source>
        <dbReference type="Google" id="ProtNLM"/>
    </source>
</evidence>